<keyword evidence="1" id="KW-0805">Transcription regulation</keyword>
<dbReference type="CDD" id="cd01392">
    <property type="entry name" value="HTH_LacI"/>
    <property type="match status" value="1"/>
</dbReference>
<organism evidence="5 6">
    <name type="scientific">Brachybacterium aquaticum</name>
    <dbReference type="NCBI Taxonomy" id="1432564"/>
    <lineage>
        <taxon>Bacteria</taxon>
        <taxon>Bacillati</taxon>
        <taxon>Actinomycetota</taxon>
        <taxon>Actinomycetes</taxon>
        <taxon>Micrococcales</taxon>
        <taxon>Dermabacteraceae</taxon>
        <taxon>Brachybacterium</taxon>
    </lineage>
</organism>
<reference evidence="5 6" key="1">
    <citation type="submission" date="2020-08" db="EMBL/GenBank/DDBJ databases">
        <title>Sequencing the genomes of 1000 actinobacteria strains.</title>
        <authorList>
            <person name="Klenk H.-P."/>
        </authorList>
    </citation>
    <scope>NUCLEOTIDE SEQUENCE [LARGE SCALE GENOMIC DNA]</scope>
    <source>
        <strain evidence="5 6">DSM 28796</strain>
    </source>
</reference>
<dbReference type="Proteomes" id="UP000588158">
    <property type="component" value="Unassembled WGS sequence"/>
</dbReference>
<evidence type="ECO:0000313" key="5">
    <source>
        <dbReference type="EMBL" id="MBB5833222.1"/>
    </source>
</evidence>
<dbReference type="InterPro" id="IPR028082">
    <property type="entry name" value="Peripla_BP_I"/>
</dbReference>
<protein>
    <submittedName>
        <fullName evidence="5">DNA-binding LacI/PurR family transcriptional regulator</fullName>
    </submittedName>
</protein>
<evidence type="ECO:0000256" key="2">
    <source>
        <dbReference type="ARBA" id="ARBA00023125"/>
    </source>
</evidence>
<dbReference type="GO" id="GO:0000976">
    <property type="term" value="F:transcription cis-regulatory region binding"/>
    <property type="evidence" value="ECO:0007669"/>
    <property type="project" value="TreeGrafter"/>
</dbReference>
<evidence type="ECO:0000256" key="3">
    <source>
        <dbReference type="ARBA" id="ARBA00023163"/>
    </source>
</evidence>
<keyword evidence="6" id="KW-1185">Reference proteome</keyword>
<dbReference type="RefSeq" id="WP_184326413.1">
    <property type="nucleotide sequence ID" value="NZ_JACHLZ010000001.1"/>
</dbReference>
<feature type="domain" description="HTH lacI-type" evidence="4">
    <location>
        <begin position="13"/>
        <end position="67"/>
    </location>
</feature>
<dbReference type="Gene3D" id="1.10.260.40">
    <property type="entry name" value="lambda repressor-like DNA-binding domains"/>
    <property type="match status" value="1"/>
</dbReference>
<dbReference type="AlphaFoldDB" id="A0A841AIX6"/>
<evidence type="ECO:0000313" key="6">
    <source>
        <dbReference type="Proteomes" id="UP000588158"/>
    </source>
</evidence>
<comment type="caution">
    <text evidence="5">The sequence shown here is derived from an EMBL/GenBank/DDBJ whole genome shotgun (WGS) entry which is preliminary data.</text>
</comment>
<dbReference type="Pfam" id="PF13377">
    <property type="entry name" value="Peripla_BP_3"/>
    <property type="match status" value="1"/>
</dbReference>
<dbReference type="CDD" id="cd06267">
    <property type="entry name" value="PBP1_LacI_sugar_binding-like"/>
    <property type="match status" value="1"/>
</dbReference>
<dbReference type="PROSITE" id="PS00356">
    <property type="entry name" value="HTH_LACI_1"/>
    <property type="match status" value="1"/>
</dbReference>
<dbReference type="InterPro" id="IPR000843">
    <property type="entry name" value="HTH_LacI"/>
</dbReference>
<dbReference type="SUPFAM" id="SSF53822">
    <property type="entry name" value="Periplasmic binding protein-like I"/>
    <property type="match status" value="1"/>
</dbReference>
<dbReference type="PROSITE" id="PS50932">
    <property type="entry name" value="HTH_LACI_2"/>
    <property type="match status" value="1"/>
</dbReference>
<proteinExistence type="predicted"/>
<sequence>MTPPPARGRPRPPALRDVAELAGVSIKTVSNVVNDYPHVSASTRAKVEAAIEATGYRPQLAAQQLRTGSSGILTLAVPSLRFDYFADLAQRFVDVAQTQGRTVLLHSTSAGRDEEIEVLRGFRRRIGDGVIFNPLLVGEEYLAAMERVDQPTVFIGEHLSQSSLPPGSDYVRIDNTAATAEATAHLLSLGRRRLAFLGSTDRSIAPDQTHSSSAMRLAGFRQALDLAGLPSAGAPAPMLRRWHRQDGHDAVRTLLSTHSDLDGIVCGNDDLAQGALSALHEAGIRVPEEVAVIGFDDFPDAAYSRPGLISISPDKDLLVHSALEMLMQRIEGYDGPPRTVTVPHRLALGASSVAQGEEQ</sequence>
<name>A0A841AIX6_9MICO</name>
<keyword evidence="2 5" id="KW-0238">DNA-binding</keyword>
<dbReference type="SUPFAM" id="SSF47413">
    <property type="entry name" value="lambda repressor-like DNA-binding domains"/>
    <property type="match status" value="1"/>
</dbReference>
<dbReference type="Gene3D" id="3.40.50.2300">
    <property type="match status" value="2"/>
</dbReference>
<dbReference type="SMART" id="SM00354">
    <property type="entry name" value="HTH_LACI"/>
    <property type="match status" value="1"/>
</dbReference>
<dbReference type="EMBL" id="JACHLZ010000001">
    <property type="protein sequence ID" value="MBB5833222.1"/>
    <property type="molecule type" value="Genomic_DNA"/>
</dbReference>
<evidence type="ECO:0000256" key="1">
    <source>
        <dbReference type="ARBA" id="ARBA00023015"/>
    </source>
</evidence>
<dbReference type="PANTHER" id="PTHR30146">
    <property type="entry name" value="LACI-RELATED TRANSCRIPTIONAL REPRESSOR"/>
    <property type="match status" value="1"/>
</dbReference>
<accession>A0A841AIX6</accession>
<gene>
    <name evidence="5" type="ORF">HNR70_003035</name>
</gene>
<dbReference type="Pfam" id="PF00356">
    <property type="entry name" value="LacI"/>
    <property type="match status" value="1"/>
</dbReference>
<dbReference type="GO" id="GO:0003700">
    <property type="term" value="F:DNA-binding transcription factor activity"/>
    <property type="evidence" value="ECO:0007669"/>
    <property type="project" value="TreeGrafter"/>
</dbReference>
<dbReference type="PANTHER" id="PTHR30146:SF109">
    <property type="entry name" value="HTH-TYPE TRANSCRIPTIONAL REGULATOR GALS"/>
    <property type="match status" value="1"/>
</dbReference>
<evidence type="ECO:0000259" key="4">
    <source>
        <dbReference type="PROSITE" id="PS50932"/>
    </source>
</evidence>
<keyword evidence="3" id="KW-0804">Transcription</keyword>
<dbReference type="InterPro" id="IPR046335">
    <property type="entry name" value="LacI/GalR-like_sensor"/>
</dbReference>
<dbReference type="InterPro" id="IPR010982">
    <property type="entry name" value="Lambda_DNA-bd_dom_sf"/>
</dbReference>